<evidence type="ECO:0008006" key="4">
    <source>
        <dbReference type="Google" id="ProtNLM"/>
    </source>
</evidence>
<feature type="region of interest" description="Disordered" evidence="1">
    <location>
        <begin position="222"/>
        <end position="258"/>
    </location>
</feature>
<dbReference type="VEuPathDB" id="FungiDB:ASPVEDRAFT_41975"/>
<proteinExistence type="predicted"/>
<name>A0A1L9PM23_ASPVE</name>
<keyword evidence="3" id="KW-1185">Reference proteome</keyword>
<dbReference type="GeneID" id="63727987"/>
<evidence type="ECO:0000256" key="1">
    <source>
        <dbReference type="SAM" id="MobiDB-lite"/>
    </source>
</evidence>
<dbReference type="STRING" id="1036611.A0A1L9PM23"/>
<dbReference type="AlphaFoldDB" id="A0A1L9PM23"/>
<sequence length="300" mass="34149">MARSASTRHSNHASYEKQASSKAIKVAADGMCFMCDLEADNCVHIIRKTDGSVQILAQKGLINFQLKSAMNRIGLCASCHVRYEDQLDPRLTFYPQDIDFFIFFELRDRARRSKDGSVRRVPTAAQYAKRGALYTRIVFRRKGQDEAIVKDPARWDGAPLGALKRAFDIMGCPRADGIPEGDTQRLRDLWDLYHRDDDDTAQRVAARYGFSASEEHFGLGAVDSHNDQYAGESNDQGDLDMDWDSPSPSEQTELDQSGYSYRRFRKQLTIENPKCASFDYRNWCWEFGPNSTSNQKAQQI</sequence>
<dbReference type="OrthoDB" id="3800761at2759"/>
<feature type="compositionally biased region" description="Polar residues" evidence="1">
    <location>
        <begin position="246"/>
        <end position="258"/>
    </location>
</feature>
<dbReference type="EMBL" id="KV878129">
    <property type="protein sequence ID" value="OJJ02486.1"/>
    <property type="molecule type" value="Genomic_DNA"/>
</dbReference>
<organism evidence="2 3">
    <name type="scientific">Aspergillus versicolor CBS 583.65</name>
    <dbReference type="NCBI Taxonomy" id="1036611"/>
    <lineage>
        <taxon>Eukaryota</taxon>
        <taxon>Fungi</taxon>
        <taxon>Dikarya</taxon>
        <taxon>Ascomycota</taxon>
        <taxon>Pezizomycotina</taxon>
        <taxon>Eurotiomycetes</taxon>
        <taxon>Eurotiomycetidae</taxon>
        <taxon>Eurotiales</taxon>
        <taxon>Aspergillaceae</taxon>
        <taxon>Aspergillus</taxon>
        <taxon>Aspergillus subgen. Nidulantes</taxon>
    </lineage>
</organism>
<accession>A0A1L9PM23</accession>
<protein>
    <recommendedName>
        <fullName evidence="4">HNH nuclease domain-containing protein</fullName>
    </recommendedName>
</protein>
<dbReference type="Proteomes" id="UP000184073">
    <property type="component" value="Unassembled WGS sequence"/>
</dbReference>
<evidence type="ECO:0000313" key="3">
    <source>
        <dbReference type="Proteomes" id="UP000184073"/>
    </source>
</evidence>
<gene>
    <name evidence="2" type="ORF">ASPVEDRAFT_41975</name>
</gene>
<reference evidence="3" key="1">
    <citation type="journal article" date="2017" name="Genome Biol.">
        <title>Comparative genomics reveals high biological diversity and specific adaptations in the industrially and medically important fungal genus Aspergillus.</title>
        <authorList>
            <person name="de Vries R.P."/>
            <person name="Riley R."/>
            <person name="Wiebenga A."/>
            <person name="Aguilar-Osorio G."/>
            <person name="Amillis S."/>
            <person name="Uchima C.A."/>
            <person name="Anderluh G."/>
            <person name="Asadollahi M."/>
            <person name="Askin M."/>
            <person name="Barry K."/>
            <person name="Battaglia E."/>
            <person name="Bayram O."/>
            <person name="Benocci T."/>
            <person name="Braus-Stromeyer S.A."/>
            <person name="Caldana C."/>
            <person name="Canovas D."/>
            <person name="Cerqueira G.C."/>
            <person name="Chen F."/>
            <person name="Chen W."/>
            <person name="Choi C."/>
            <person name="Clum A."/>
            <person name="Dos Santos R.A."/>
            <person name="Damasio A.R."/>
            <person name="Diallinas G."/>
            <person name="Emri T."/>
            <person name="Fekete E."/>
            <person name="Flipphi M."/>
            <person name="Freyberg S."/>
            <person name="Gallo A."/>
            <person name="Gournas C."/>
            <person name="Habgood R."/>
            <person name="Hainaut M."/>
            <person name="Harispe M.L."/>
            <person name="Henrissat B."/>
            <person name="Hilden K.S."/>
            <person name="Hope R."/>
            <person name="Hossain A."/>
            <person name="Karabika E."/>
            <person name="Karaffa L."/>
            <person name="Karanyi Z."/>
            <person name="Krasevec N."/>
            <person name="Kuo A."/>
            <person name="Kusch H."/>
            <person name="LaButti K."/>
            <person name="Lagendijk E.L."/>
            <person name="Lapidus A."/>
            <person name="Levasseur A."/>
            <person name="Lindquist E."/>
            <person name="Lipzen A."/>
            <person name="Logrieco A.F."/>
            <person name="MacCabe A."/>
            <person name="Maekelae M.R."/>
            <person name="Malavazi I."/>
            <person name="Melin P."/>
            <person name="Meyer V."/>
            <person name="Mielnichuk N."/>
            <person name="Miskei M."/>
            <person name="Molnar A.P."/>
            <person name="Mule G."/>
            <person name="Ngan C.Y."/>
            <person name="Orejas M."/>
            <person name="Orosz E."/>
            <person name="Ouedraogo J.P."/>
            <person name="Overkamp K.M."/>
            <person name="Park H.-S."/>
            <person name="Perrone G."/>
            <person name="Piumi F."/>
            <person name="Punt P.J."/>
            <person name="Ram A.F."/>
            <person name="Ramon A."/>
            <person name="Rauscher S."/>
            <person name="Record E."/>
            <person name="Riano-Pachon D.M."/>
            <person name="Robert V."/>
            <person name="Roehrig J."/>
            <person name="Ruller R."/>
            <person name="Salamov A."/>
            <person name="Salih N.S."/>
            <person name="Samson R.A."/>
            <person name="Sandor E."/>
            <person name="Sanguinetti M."/>
            <person name="Schuetze T."/>
            <person name="Sepcic K."/>
            <person name="Shelest E."/>
            <person name="Sherlock G."/>
            <person name="Sophianopoulou V."/>
            <person name="Squina F.M."/>
            <person name="Sun H."/>
            <person name="Susca A."/>
            <person name="Todd R.B."/>
            <person name="Tsang A."/>
            <person name="Unkles S.E."/>
            <person name="van de Wiele N."/>
            <person name="van Rossen-Uffink D."/>
            <person name="Oliveira J.V."/>
            <person name="Vesth T.C."/>
            <person name="Visser J."/>
            <person name="Yu J.-H."/>
            <person name="Zhou M."/>
            <person name="Andersen M.R."/>
            <person name="Archer D.B."/>
            <person name="Baker S.E."/>
            <person name="Benoit I."/>
            <person name="Brakhage A.A."/>
            <person name="Braus G.H."/>
            <person name="Fischer R."/>
            <person name="Frisvad J.C."/>
            <person name="Goldman G.H."/>
            <person name="Houbraken J."/>
            <person name="Oakley B."/>
            <person name="Pocsi I."/>
            <person name="Scazzocchio C."/>
            <person name="Seiboth B."/>
            <person name="vanKuyk P.A."/>
            <person name="Wortman J."/>
            <person name="Dyer P.S."/>
            <person name="Grigoriev I.V."/>
        </authorList>
    </citation>
    <scope>NUCLEOTIDE SEQUENCE [LARGE SCALE GENOMIC DNA]</scope>
    <source>
        <strain evidence="3">CBS 583.65</strain>
    </source>
</reference>
<dbReference type="RefSeq" id="XP_040668248.1">
    <property type="nucleotide sequence ID" value="XM_040812476.1"/>
</dbReference>
<evidence type="ECO:0000313" key="2">
    <source>
        <dbReference type="EMBL" id="OJJ02486.1"/>
    </source>
</evidence>